<evidence type="ECO:0000313" key="11">
    <source>
        <dbReference type="EMBL" id="OAY61645.1"/>
    </source>
</evidence>
<keyword evidence="12" id="KW-1185">Reference proteome</keyword>
<dbReference type="Pfam" id="PF01336">
    <property type="entry name" value="tRNA_anti-codon"/>
    <property type="match status" value="1"/>
</dbReference>
<comment type="subcellular location">
    <subcellularLocation>
        <location evidence="2">Chromosome</location>
        <location evidence="2">Telomere</location>
    </subcellularLocation>
    <subcellularLocation>
        <location evidence="1">Nucleus</location>
    </subcellularLocation>
</comment>
<organism evidence="11 12">
    <name type="scientific">Manihot esculenta</name>
    <name type="common">Cassava</name>
    <name type="synonym">Jatropha manihot</name>
    <dbReference type="NCBI Taxonomy" id="3983"/>
    <lineage>
        <taxon>Eukaryota</taxon>
        <taxon>Viridiplantae</taxon>
        <taxon>Streptophyta</taxon>
        <taxon>Embryophyta</taxon>
        <taxon>Tracheophyta</taxon>
        <taxon>Spermatophyta</taxon>
        <taxon>Magnoliopsida</taxon>
        <taxon>eudicotyledons</taxon>
        <taxon>Gunneridae</taxon>
        <taxon>Pentapetalae</taxon>
        <taxon>rosids</taxon>
        <taxon>fabids</taxon>
        <taxon>Malpighiales</taxon>
        <taxon>Euphorbiaceae</taxon>
        <taxon>Crotonoideae</taxon>
        <taxon>Manihoteae</taxon>
        <taxon>Manihot</taxon>
    </lineage>
</organism>
<evidence type="ECO:0000256" key="7">
    <source>
        <dbReference type="ARBA" id="ARBA00023242"/>
    </source>
</evidence>
<dbReference type="PANTHER" id="PTHR13989">
    <property type="entry name" value="REPLICATION PROTEIN A-RELATED"/>
    <property type="match status" value="1"/>
</dbReference>
<keyword evidence="6" id="KW-0238">DNA-binding</keyword>
<evidence type="ECO:0000256" key="3">
    <source>
        <dbReference type="ARBA" id="ARBA00017411"/>
    </source>
</evidence>
<evidence type="ECO:0000313" key="12">
    <source>
        <dbReference type="Proteomes" id="UP000091857"/>
    </source>
</evidence>
<dbReference type="GO" id="GO:0005634">
    <property type="term" value="C:nucleus"/>
    <property type="evidence" value="ECO:0007669"/>
    <property type="project" value="UniProtKB-SubCell"/>
</dbReference>
<accession>A0A2C9WNV5</accession>
<evidence type="ECO:0000256" key="4">
    <source>
        <dbReference type="ARBA" id="ARBA00022454"/>
    </source>
</evidence>
<reference evidence="12" key="1">
    <citation type="journal article" date="2016" name="Nat. Biotechnol.">
        <title>Sequencing wild and cultivated cassava and related species reveals extensive interspecific hybridization and genetic diversity.</title>
        <authorList>
            <person name="Bredeson J.V."/>
            <person name="Lyons J.B."/>
            <person name="Prochnik S.E."/>
            <person name="Wu G.A."/>
            <person name="Ha C.M."/>
            <person name="Edsinger-Gonzales E."/>
            <person name="Grimwood J."/>
            <person name="Schmutz J."/>
            <person name="Rabbi I.Y."/>
            <person name="Egesi C."/>
            <person name="Nauluvula P."/>
            <person name="Lebot V."/>
            <person name="Ndunguru J."/>
            <person name="Mkamilo G."/>
            <person name="Bart R.S."/>
            <person name="Setter T.L."/>
            <person name="Gleadow R.M."/>
            <person name="Kulakow P."/>
            <person name="Ferguson M.E."/>
            <person name="Rounsley S."/>
            <person name="Rokhsar D.S."/>
        </authorList>
    </citation>
    <scope>NUCLEOTIDE SEQUENCE [LARGE SCALE GENOMIC DNA]</scope>
    <source>
        <strain evidence="12">cv. AM560-2</strain>
    </source>
</reference>
<dbReference type="InterPro" id="IPR040260">
    <property type="entry name" value="RFA2-like"/>
</dbReference>
<evidence type="ECO:0000256" key="5">
    <source>
        <dbReference type="ARBA" id="ARBA00022895"/>
    </source>
</evidence>
<name>A0A2C9WNV5_MANES</name>
<dbReference type="Gramene" id="Manes.01G205300.1.v8.1">
    <property type="protein sequence ID" value="Manes.01G205300.1.v8.1.CDS"/>
    <property type="gene ID" value="Manes.01G205300.v8.1"/>
</dbReference>
<dbReference type="AlphaFoldDB" id="A0A2C9WNV5"/>
<dbReference type="GO" id="GO:0042162">
    <property type="term" value="F:telomeric DNA binding"/>
    <property type="evidence" value="ECO:0000318"/>
    <property type="project" value="GO_Central"/>
</dbReference>
<dbReference type="InterPro" id="IPR004365">
    <property type="entry name" value="NA-bd_OB_tRNA"/>
</dbReference>
<dbReference type="PANTHER" id="PTHR13989:SF33">
    <property type="entry name" value="CST COMPLEX SUBUNIT STN1"/>
    <property type="match status" value="1"/>
</dbReference>
<evidence type="ECO:0000256" key="9">
    <source>
        <dbReference type="SAM" id="SignalP"/>
    </source>
</evidence>
<feature type="chain" id="PRO_5012519405" description="CST complex subunit STN1" evidence="9">
    <location>
        <begin position="28"/>
        <end position="171"/>
    </location>
</feature>
<feature type="signal peptide" evidence="9">
    <location>
        <begin position="1"/>
        <end position="27"/>
    </location>
</feature>
<evidence type="ECO:0000256" key="2">
    <source>
        <dbReference type="ARBA" id="ARBA00004574"/>
    </source>
</evidence>
<protein>
    <recommendedName>
        <fullName evidence="3">CST complex subunit STN1</fullName>
    </recommendedName>
    <alternativeName>
        <fullName evidence="8">Suppressor of cdc thirteen homolog</fullName>
    </alternativeName>
</protein>
<feature type="domain" description="OB" evidence="10">
    <location>
        <begin position="45"/>
        <end position="134"/>
    </location>
</feature>
<dbReference type="EMBL" id="CM004387">
    <property type="protein sequence ID" value="OAY61645.1"/>
    <property type="molecule type" value="Genomic_DNA"/>
</dbReference>
<keyword evidence="4" id="KW-0158">Chromosome</keyword>
<keyword evidence="7" id="KW-0539">Nucleus</keyword>
<dbReference type="STRING" id="3983.A0A2C9WNV5"/>
<keyword evidence="9" id="KW-0732">Signal</keyword>
<evidence type="ECO:0000259" key="10">
    <source>
        <dbReference type="Pfam" id="PF01336"/>
    </source>
</evidence>
<evidence type="ECO:0000256" key="6">
    <source>
        <dbReference type="ARBA" id="ARBA00023125"/>
    </source>
</evidence>
<dbReference type="Proteomes" id="UP000091857">
    <property type="component" value="Chromosome 1"/>
</dbReference>
<dbReference type="SUPFAM" id="SSF50249">
    <property type="entry name" value="Nucleic acid-binding proteins"/>
    <property type="match status" value="1"/>
</dbReference>
<proteinExistence type="predicted"/>
<dbReference type="GO" id="GO:0000781">
    <property type="term" value="C:chromosome, telomeric region"/>
    <property type="evidence" value="ECO:0007669"/>
    <property type="project" value="UniProtKB-SubCell"/>
</dbReference>
<comment type="caution">
    <text evidence="11">The sequence shown here is derived from an EMBL/GenBank/DDBJ whole genome shotgun (WGS) entry which is preliminary data.</text>
</comment>
<gene>
    <name evidence="11" type="ORF">MANES_01G205300v8</name>
</gene>
<dbReference type="Gene3D" id="2.40.50.140">
    <property type="entry name" value="Nucleic acid-binding proteins"/>
    <property type="match status" value="1"/>
</dbReference>
<sequence>MDPKFQYTHVKLLAFDLLSLLQTPSFSSDPICFSRLGKSLSRAEILGLVTSREHKPNKFLKFTIDDGTGCVSCILWLNQLASPYFSRRSPPDVRLIADVATHFASDIKIGVVARVRGRITSYRGVVQITVSDVVIERDPNAETFHRLNCIKLARNYYGVAAPLNAAVETCY</sequence>
<keyword evidence="5" id="KW-0779">Telomere</keyword>
<evidence type="ECO:0000256" key="8">
    <source>
        <dbReference type="ARBA" id="ARBA00030039"/>
    </source>
</evidence>
<dbReference type="InterPro" id="IPR012340">
    <property type="entry name" value="NA-bd_OB-fold"/>
</dbReference>
<evidence type="ECO:0000256" key="1">
    <source>
        <dbReference type="ARBA" id="ARBA00004123"/>
    </source>
</evidence>